<gene>
    <name evidence="1" type="ORF">CLV71_108255</name>
</gene>
<dbReference type="RefSeq" id="WP_133904925.1">
    <property type="nucleotide sequence ID" value="NZ_SOCP01000008.1"/>
</dbReference>
<dbReference type="EMBL" id="SOCP01000008">
    <property type="protein sequence ID" value="TDV48894.1"/>
    <property type="molecule type" value="Genomic_DNA"/>
</dbReference>
<keyword evidence="2" id="KW-1185">Reference proteome</keyword>
<accession>A0A4R7VHQ9</accession>
<dbReference type="AlphaFoldDB" id="A0A4R7VHQ9"/>
<comment type="caution">
    <text evidence="1">The sequence shown here is derived from an EMBL/GenBank/DDBJ whole genome shotgun (WGS) entry which is preliminary data.</text>
</comment>
<evidence type="ECO:0000313" key="2">
    <source>
        <dbReference type="Proteomes" id="UP000294927"/>
    </source>
</evidence>
<organism evidence="1 2">
    <name type="scientific">Actinophytocola oryzae</name>
    <dbReference type="NCBI Taxonomy" id="502181"/>
    <lineage>
        <taxon>Bacteria</taxon>
        <taxon>Bacillati</taxon>
        <taxon>Actinomycetota</taxon>
        <taxon>Actinomycetes</taxon>
        <taxon>Pseudonocardiales</taxon>
        <taxon>Pseudonocardiaceae</taxon>
    </lineage>
</organism>
<proteinExistence type="predicted"/>
<name>A0A4R7VHQ9_9PSEU</name>
<dbReference type="Proteomes" id="UP000294927">
    <property type="component" value="Unassembled WGS sequence"/>
</dbReference>
<reference evidence="1 2" key="1">
    <citation type="submission" date="2019-03" db="EMBL/GenBank/DDBJ databases">
        <title>Genomic Encyclopedia of Archaeal and Bacterial Type Strains, Phase II (KMG-II): from individual species to whole genera.</title>
        <authorList>
            <person name="Goeker M."/>
        </authorList>
    </citation>
    <scope>NUCLEOTIDE SEQUENCE [LARGE SCALE GENOMIC DNA]</scope>
    <source>
        <strain evidence="1 2">DSM 45499</strain>
    </source>
</reference>
<protein>
    <submittedName>
        <fullName evidence="1">Uncharacterized protein</fullName>
    </submittedName>
</protein>
<evidence type="ECO:0000313" key="1">
    <source>
        <dbReference type="EMBL" id="TDV48894.1"/>
    </source>
</evidence>
<sequence length="123" mass="12588">MSHLVFPDDGIVAVWDAAPFAHVEDHESWAAALADPAESAIVLIEAGDGPCEVEVRVGGGAPSAAISGPHPLVSTGAVRMSGPHAVGGVLWDNTVELEVPPGRYTLTAHRPGGTRLVVVLSPT</sequence>
<dbReference type="OrthoDB" id="4179385at2"/>